<dbReference type="Proteomes" id="UP001062846">
    <property type="component" value="Chromosome 3"/>
</dbReference>
<protein>
    <submittedName>
        <fullName evidence="1">Uncharacterized protein</fullName>
    </submittedName>
</protein>
<evidence type="ECO:0000313" key="1">
    <source>
        <dbReference type="EMBL" id="KAI8565305.1"/>
    </source>
</evidence>
<keyword evidence="2" id="KW-1185">Reference proteome</keyword>
<organism evidence="1 2">
    <name type="scientific">Rhododendron molle</name>
    <name type="common">Chinese azalea</name>
    <name type="synonym">Azalea mollis</name>
    <dbReference type="NCBI Taxonomy" id="49168"/>
    <lineage>
        <taxon>Eukaryota</taxon>
        <taxon>Viridiplantae</taxon>
        <taxon>Streptophyta</taxon>
        <taxon>Embryophyta</taxon>
        <taxon>Tracheophyta</taxon>
        <taxon>Spermatophyta</taxon>
        <taxon>Magnoliopsida</taxon>
        <taxon>eudicotyledons</taxon>
        <taxon>Gunneridae</taxon>
        <taxon>Pentapetalae</taxon>
        <taxon>asterids</taxon>
        <taxon>Ericales</taxon>
        <taxon>Ericaceae</taxon>
        <taxon>Ericoideae</taxon>
        <taxon>Rhodoreae</taxon>
        <taxon>Rhododendron</taxon>
    </lineage>
</organism>
<gene>
    <name evidence="1" type="ORF">RHMOL_Rhmol03G0248700</name>
</gene>
<evidence type="ECO:0000313" key="2">
    <source>
        <dbReference type="Proteomes" id="UP001062846"/>
    </source>
</evidence>
<sequence>MGVNAPFTTESQFPPRKYCLNAPNLGLLRTTINLLRQSQEDVLIPLIRSRREVVKRRQQGKTESDKESVVAYVDTLLDLELPDEKRKLNEKEMVSLCGEFLDAGTDTTSTALQWIMANLVKYPHVQTKLYEEIHGIVGPSPQLGEKNESMVMIKEEDLQRMPYLKSVVLEGLRRHPPGHFVLPHTVTNDVELDGYLVPKGAMINFMVADIGLDPKVWDEPMEFKPERFFTNTISGGNGAPDLFDITGSREIKMMPFGAGRRICPAAGMAILHLEFFLANLVWNFEWTAVEGDAIDLSEKQEFTIVMKYPLRAHISARGLSQTQ</sequence>
<accession>A0ACC0PIM2</accession>
<dbReference type="EMBL" id="CM046390">
    <property type="protein sequence ID" value="KAI8565305.1"/>
    <property type="molecule type" value="Genomic_DNA"/>
</dbReference>
<proteinExistence type="predicted"/>
<comment type="caution">
    <text evidence="1">The sequence shown here is derived from an EMBL/GenBank/DDBJ whole genome shotgun (WGS) entry which is preliminary data.</text>
</comment>
<name>A0ACC0PIM2_RHOML</name>
<reference evidence="1" key="1">
    <citation type="submission" date="2022-02" db="EMBL/GenBank/DDBJ databases">
        <title>Plant Genome Project.</title>
        <authorList>
            <person name="Zhang R.-G."/>
        </authorList>
    </citation>
    <scope>NUCLEOTIDE SEQUENCE</scope>
    <source>
        <strain evidence="1">AT1</strain>
    </source>
</reference>